<protein>
    <recommendedName>
        <fullName evidence="4">DUF441 family protein</fullName>
    </recommendedName>
</protein>
<dbReference type="Proteomes" id="UP000789423">
    <property type="component" value="Unassembled WGS sequence"/>
</dbReference>
<keyword evidence="1" id="KW-1133">Transmembrane helix</keyword>
<keyword evidence="1" id="KW-0472">Membrane</keyword>
<evidence type="ECO:0000256" key="1">
    <source>
        <dbReference type="SAM" id="Phobius"/>
    </source>
</evidence>
<reference evidence="2 3" key="1">
    <citation type="submission" date="2021-10" db="EMBL/GenBank/DDBJ databases">
        <authorList>
            <person name="Criscuolo A."/>
        </authorList>
    </citation>
    <scope>NUCLEOTIDE SEQUENCE [LARGE SCALE GENOMIC DNA]</scope>
    <source>
        <strain evidence="3">CIP 111899</strain>
    </source>
</reference>
<evidence type="ECO:0000313" key="3">
    <source>
        <dbReference type="Proteomes" id="UP000789423"/>
    </source>
</evidence>
<gene>
    <name evidence="2" type="ORF">BACCIP111899_00691</name>
</gene>
<comment type="caution">
    <text evidence="2">The sequence shown here is derived from an EMBL/GenBank/DDBJ whole genome shotgun (WGS) entry which is preliminary data.</text>
</comment>
<evidence type="ECO:0000313" key="2">
    <source>
        <dbReference type="EMBL" id="CAG9611521.1"/>
    </source>
</evidence>
<organism evidence="2 3">
    <name type="scientific">Bacillus rhizoplanae</name>
    <dbReference type="NCBI Taxonomy" id="2880966"/>
    <lineage>
        <taxon>Bacteria</taxon>
        <taxon>Bacillati</taxon>
        <taxon>Bacillota</taxon>
        <taxon>Bacilli</taxon>
        <taxon>Bacillales</taxon>
        <taxon>Bacillaceae</taxon>
        <taxon>Bacillus</taxon>
    </lineage>
</organism>
<evidence type="ECO:0008006" key="4">
    <source>
        <dbReference type="Google" id="ProtNLM"/>
    </source>
</evidence>
<accession>A0ABM8Y705</accession>
<keyword evidence="3" id="KW-1185">Reference proteome</keyword>
<sequence length="33" mass="3303">MDLASIIGIILAIIAVVVGMVLKGAALNALLIL</sequence>
<keyword evidence="1" id="KW-0812">Transmembrane</keyword>
<feature type="transmembrane region" description="Helical" evidence="1">
    <location>
        <begin position="6"/>
        <end position="31"/>
    </location>
</feature>
<proteinExistence type="predicted"/>
<name>A0ABM8Y705_9BACI</name>
<dbReference type="EMBL" id="CAKJTI010000002">
    <property type="protein sequence ID" value="CAG9611521.1"/>
    <property type="molecule type" value="Genomic_DNA"/>
</dbReference>